<dbReference type="InterPro" id="IPR000887">
    <property type="entry name" value="Aldlse_KDPG_KHG"/>
</dbReference>
<dbReference type="KEGG" id="ssp:SSP2183"/>
<evidence type="ECO:0000313" key="7">
    <source>
        <dbReference type="Proteomes" id="UP000006371"/>
    </source>
</evidence>
<organism evidence="6 7">
    <name type="scientific">Staphylococcus saprophyticus subsp. saprophyticus (strain ATCC 15305 / DSM 20229 / NCIMB 8711 / NCTC 7292 / S-41)</name>
    <dbReference type="NCBI Taxonomy" id="342451"/>
    <lineage>
        <taxon>Bacteria</taxon>
        <taxon>Bacillati</taxon>
        <taxon>Bacillota</taxon>
        <taxon>Bacilli</taxon>
        <taxon>Bacillales</taxon>
        <taxon>Staphylococcaceae</taxon>
        <taxon>Staphylococcus</taxon>
    </lineage>
</organism>
<evidence type="ECO:0000256" key="3">
    <source>
        <dbReference type="ARBA" id="ARBA00011233"/>
    </source>
</evidence>
<dbReference type="AlphaFoldDB" id="Q49V82"/>
<name>Q49V82_STAS1</name>
<comment type="pathway">
    <text evidence="1">Carbohydrate acid metabolism.</text>
</comment>
<dbReference type="Gene3D" id="3.20.20.70">
    <property type="entry name" value="Aldolase class I"/>
    <property type="match status" value="1"/>
</dbReference>
<keyword evidence="5" id="KW-0119">Carbohydrate metabolism</keyword>
<evidence type="ECO:0000256" key="5">
    <source>
        <dbReference type="ARBA" id="ARBA00023277"/>
    </source>
</evidence>
<dbReference type="InterPro" id="IPR013785">
    <property type="entry name" value="Aldolase_TIM"/>
</dbReference>
<keyword evidence="7" id="KW-1185">Reference proteome</keyword>
<dbReference type="EMBL" id="AP008934">
    <property type="protein sequence ID" value="BAE19328.1"/>
    <property type="molecule type" value="Genomic_DNA"/>
</dbReference>
<dbReference type="GO" id="GO:0016829">
    <property type="term" value="F:lyase activity"/>
    <property type="evidence" value="ECO:0007669"/>
    <property type="project" value="UniProtKB-KW"/>
</dbReference>
<dbReference type="Pfam" id="PF01081">
    <property type="entry name" value="Aldolase"/>
    <property type="match status" value="1"/>
</dbReference>
<dbReference type="eggNOG" id="COG0800">
    <property type="taxonomic scope" value="Bacteria"/>
</dbReference>
<dbReference type="CDD" id="cd00452">
    <property type="entry name" value="KDPG_aldolase"/>
    <property type="match status" value="1"/>
</dbReference>
<dbReference type="SUPFAM" id="SSF51569">
    <property type="entry name" value="Aldolase"/>
    <property type="match status" value="1"/>
</dbReference>
<dbReference type="PANTHER" id="PTHR30246">
    <property type="entry name" value="2-KETO-3-DEOXY-6-PHOSPHOGLUCONATE ALDOLASE"/>
    <property type="match status" value="1"/>
</dbReference>
<comment type="similarity">
    <text evidence="2">Belongs to the KHG/KDPG aldolase family.</text>
</comment>
<protein>
    <submittedName>
        <fullName evidence="6">Putative 2-dehydro-3-deoxyphosphogluconate aldolase</fullName>
    </submittedName>
</protein>
<comment type="subunit">
    <text evidence="3">Homotrimer.</text>
</comment>
<evidence type="ECO:0000256" key="1">
    <source>
        <dbReference type="ARBA" id="ARBA00004761"/>
    </source>
</evidence>
<sequence length="168" mass="18327">MKSTETMKAIQQGQHIAVMRTDDAASFLDIANTIIDKGLNIIEVTLTTPNAIDIIAELSKRDDALIGAGTVLDSVSARTAILNGAQFIVSPSFDKETAKIANLYAVPYIPGCMTVKEMVESLRYGCEVLKLFPATQFSPKSIKDLKGHYHKLKLYLQVGLVKITKKNG</sequence>
<evidence type="ECO:0000256" key="4">
    <source>
        <dbReference type="ARBA" id="ARBA00023239"/>
    </source>
</evidence>
<keyword evidence="4" id="KW-0456">Lyase</keyword>
<accession>Q49V82</accession>
<reference evidence="6 7" key="1">
    <citation type="journal article" date="2005" name="Proc. Natl. Acad. Sci. U.S.A.">
        <title>Whole genome sequence of Staphylococcus saprophyticus reveals the pathogenesis of uncomplicated urinary tract infection.</title>
        <authorList>
            <person name="Kuroda M."/>
            <person name="Yamashita A."/>
            <person name="Hirakawa H."/>
            <person name="Kumano M."/>
            <person name="Morikawa K."/>
            <person name="Higashide M."/>
            <person name="Maruyama A."/>
            <person name="Inose Y."/>
            <person name="Matoba K."/>
            <person name="Toh H."/>
            <person name="Kuhara S."/>
            <person name="Hattori M."/>
            <person name="Ohta T."/>
        </authorList>
    </citation>
    <scope>NUCLEOTIDE SEQUENCE [LARGE SCALE GENOMIC DNA]</scope>
    <source>
        <strain evidence="7">ATCC 15305 / DSM 20229 / NCIMB 8711 / NCTC 7292 / S-41</strain>
    </source>
</reference>
<evidence type="ECO:0000313" key="6">
    <source>
        <dbReference type="EMBL" id="BAE19328.1"/>
    </source>
</evidence>
<dbReference type="Proteomes" id="UP000006371">
    <property type="component" value="Chromosome"/>
</dbReference>
<proteinExistence type="inferred from homology"/>
<evidence type="ECO:0000256" key="2">
    <source>
        <dbReference type="ARBA" id="ARBA00006906"/>
    </source>
</evidence>
<dbReference type="HOGENOM" id="CLU_077795_2_0_9"/>
<gene>
    <name evidence="6" type="ordered locus">SSP2183</name>
</gene>
<dbReference type="PANTHER" id="PTHR30246:SF1">
    <property type="entry name" value="2-DEHYDRO-3-DEOXY-6-PHOSPHOGALACTONATE ALDOLASE-RELATED"/>
    <property type="match status" value="1"/>
</dbReference>